<gene>
    <name evidence="3" type="ORF">VSDG_02201</name>
</gene>
<evidence type="ECO:0000259" key="2">
    <source>
        <dbReference type="Pfam" id="PF13472"/>
    </source>
</evidence>
<dbReference type="PANTHER" id="PTHR43784:SF3">
    <property type="entry name" value="GDSL FAMILY LIPASE"/>
    <property type="match status" value="1"/>
</dbReference>
<protein>
    <recommendedName>
        <fullName evidence="2">SGNH hydrolase-type esterase domain-containing protein</fullName>
    </recommendedName>
</protein>
<dbReference type="Proteomes" id="UP000284375">
    <property type="component" value="Unassembled WGS sequence"/>
</dbReference>
<accession>A0A423WE72</accession>
<keyword evidence="4" id="KW-1185">Reference proteome</keyword>
<evidence type="ECO:0000256" key="1">
    <source>
        <dbReference type="SAM" id="SignalP"/>
    </source>
</evidence>
<sequence length="444" mass="46445">MALSLVKTALAALLLFQPWTAASVKRDRQGGWVDIWGSMPQLVEPANLPPAPYNTTGVVFKNATIRQTIFITQSAPTIRLVISNAFGGSSLPITAATIATPLNGSAGASAILAGSLTPLTFSGGLSSFSIPNGARIISDPIDYPVTAQQVLTISLYLEAGQTTNSITGHPGSRTTSYYSPGNQTASDDVLSDTATRQSEHWYFISAVQGYMPASTTPRALAIIGDSITDGRGSTTNLNDRWPDALLRRLQAADSTSLQKAIAVINQAAGGNRVLADGLGPSALGRVDRDVLAHPGVSYALLFEGVNDIGGAPTDTASQAAVGDRLLAAYDQIIGMVHAPGIPIFGATITPFSGDANSSVVQPYSHPNREATRQRVNAWIRDSGRFDGVVDFDAAVRDPANATVLNPLYDSGDHLHLNPAGYVAMAAAIDLGLFESFVDGVDGEI</sequence>
<feature type="chain" id="PRO_5019421945" description="SGNH hydrolase-type esterase domain-containing protein" evidence="1">
    <location>
        <begin position="22"/>
        <end position="444"/>
    </location>
</feature>
<reference evidence="3 4" key="1">
    <citation type="submission" date="2015-09" db="EMBL/GenBank/DDBJ databases">
        <title>Host preference determinants of Valsa canker pathogens revealed by comparative genomics.</title>
        <authorList>
            <person name="Yin Z."/>
            <person name="Huang L."/>
        </authorList>
    </citation>
    <scope>NUCLEOTIDE SEQUENCE [LARGE SCALE GENOMIC DNA]</scope>
    <source>
        <strain evidence="3 4">YSFL</strain>
    </source>
</reference>
<organism evidence="3 4">
    <name type="scientific">Cytospora chrysosperma</name>
    <name type="common">Cytospora canker fungus</name>
    <name type="synonym">Sphaeria chrysosperma</name>
    <dbReference type="NCBI Taxonomy" id="252740"/>
    <lineage>
        <taxon>Eukaryota</taxon>
        <taxon>Fungi</taxon>
        <taxon>Dikarya</taxon>
        <taxon>Ascomycota</taxon>
        <taxon>Pezizomycotina</taxon>
        <taxon>Sordariomycetes</taxon>
        <taxon>Sordariomycetidae</taxon>
        <taxon>Diaporthales</taxon>
        <taxon>Cytosporaceae</taxon>
        <taxon>Cytospora</taxon>
    </lineage>
</organism>
<dbReference type="AlphaFoldDB" id="A0A423WE72"/>
<dbReference type="STRING" id="252740.A0A423WE72"/>
<dbReference type="CDD" id="cd01830">
    <property type="entry name" value="XynE_like"/>
    <property type="match status" value="1"/>
</dbReference>
<dbReference type="PANTHER" id="PTHR43784">
    <property type="entry name" value="GDSL-LIKE LIPASE/ACYLHYDROLASE, PUTATIVE (AFU_ORTHOLOGUE AFUA_2G00820)-RELATED"/>
    <property type="match status" value="1"/>
</dbReference>
<dbReference type="EMBL" id="LJZO01000006">
    <property type="protein sequence ID" value="ROW01682.1"/>
    <property type="molecule type" value="Genomic_DNA"/>
</dbReference>
<dbReference type="InterPro" id="IPR053140">
    <property type="entry name" value="GDSL_Rv0518-like"/>
</dbReference>
<evidence type="ECO:0000313" key="3">
    <source>
        <dbReference type="EMBL" id="ROW01682.1"/>
    </source>
</evidence>
<name>A0A423WE72_CYTCH</name>
<feature type="signal peptide" evidence="1">
    <location>
        <begin position="1"/>
        <end position="21"/>
    </location>
</feature>
<comment type="caution">
    <text evidence="3">The sequence shown here is derived from an EMBL/GenBank/DDBJ whole genome shotgun (WGS) entry which is preliminary data.</text>
</comment>
<dbReference type="InterPro" id="IPR013830">
    <property type="entry name" value="SGNH_hydro"/>
</dbReference>
<dbReference type="Gene3D" id="3.40.50.1110">
    <property type="entry name" value="SGNH hydrolase"/>
    <property type="match status" value="1"/>
</dbReference>
<evidence type="ECO:0000313" key="4">
    <source>
        <dbReference type="Proteomes" id="UP000284375"/>
    </source>
</evidence>
<keyword evidence="1" id="KW-0732">Signal</keyword>
<dbReference type="OrthoDB" id="10071171at2759"/>
<feature type="domain" description="SGNH hydrolase-type esterase" evidence="2">
    <location>
        <begin position="223"/>
        <end position="421"/>
    </location>
</feature>
<dbReference type="InterPro" id="IPR036514">
    <property type="entry name" value="SGNH_hydro_sf"/>
</dbReference>
<dbReference type="SUPFAM" id="SSF52266">
    <property type="entry name" value="SGNH hydrolase"/>
    <property type="match status" value="1"/>
</dbReference>
<proteinExistence type="predicted"/>
<dbReference type="Pfam" id="PF13472">
    <property type="entry name" value="Lipase_GDSL_2"/>
    <property type="match status" value="1"/>
</dbReference>